<gene>
    <name evidence="1" type="ORF">P175DRAFT_0498785</name>
</gene>
<name>A0A2T5M132_9EURO</name>
<sequence>MTREKQERSKAIRTAPFPCLHNQNSPNYSLLPKRPFSRIDFYRDYKPIHYIAYYPLGPYYSRANMASNAKVISTKVIAVLSSGARTVKVGYVDQTDVWKRVYLSPEIQMKFKATSEKHLSSLKAESDMVAFQETPHTSESDNRTHFTAVEIDGKGSVIAKRHFAVE</sequence>
<proteinExistence type="predicted"/>
<accession>A0A2T5M132</accession>
<dbReference type="GeneID" id="63813468"/>
<dbReference type="RefSeq" id="XP_040753630.1">
    <property type="nucleotide sequence ID" value="XM_040896586.1"/>
</dbReference>
<reference evidence="1 2" key="1">
    <citation type="journal article" date="2018" name="Proc. Natl. Acad. Sci. U.S.A.">
        <title>Linking secondary metabolites to gene clusters through genome sequencing of six diverse Aspergillus species.</title>
        <authorList>
            <person name="Kaerboelling I."/>
            <person name="Vesth T.C."/>
            <person name="Frisvad J.C."/>
            <person name="Nybo J.L."/>
            <person name="Theobald S."/>
            <person name="Kuo A."/>
            <person name="Bowyer P."/>
            <person name="Matsuda Y."/>
            <person name="Mondo S."/>
            <person name="Lyhne E.K."/>
            <person name="Kogle M.E."/>
            <person name="Clum A."/>
            <person name="Lipzen A."/>
            <person name="Salamov A."/>
            <person name="Ngan C.Y."/>
            <person name="Daum C."/>
            <person name="Chiniquy J."/>
            <person name="Barry K."/>
            <person name="LaButti K."/>
            <person name="Haridas S."/>
            <person name="Simmons B.A."/>
            <person name="Magnuson J.K."/>
            <person name="Mortensen U.H."/>
            <person name="Larsen T.O."/>
            <person name="Grigoriev I.V."/>
            <person name="Baker S.E."/>
            <person name="Andersen M.R."/>
        </authorList>
    </citation>
    <scope>NUCLEOTIDE SEQUENCE [LARGE SCALE GENOMIC DNA]</scope>
    <source>
        <strain evidence="1 2">IBT 24754</strain>
    </source>
</reference>
<dbReference type="OrthoDB" id="5235678at2759"/>
<protein>
    <submittedName>
        <fullName evidence="1">Uncharacterized protein</fullName>
    </submittedName>
</protein>
<dbReference type="EMBL" id="MSFN02000002">
    <property type="protein sequence ID" value="PTU22238.1"/>
    <property type="molecule type" value="Genomic_DNA"/>
</dbReference>
<evidence type="ECO:0000313" key="1">
    <source>
        <dbReference type="EMBL" id="PTU22238.1"/>
    </source>
</evidence>
<comment type="caution">
    <text evidence="1">The sequence shown here is derived from an EMBL/GenBank/DDBJ whole genome shotgun (WGS) entry which is preliminary data.</text>
</comment>
<evidence type="ECO:0000313" key="2">
    <source>
        <dbReference type="Proteomes" id="UP000244073"/>
    </source>
</evidence>
<dbReference type="VEuPathDB" id="FungiDB:P175DRAFT_0498785"/>
<organism evidence="1 2">
    <name type="scientific">Aspergillus ochraceoroseus IBT 24754</name>
    <dbReference type="NCBI Taxonomy" id="1392256"/>
    <lineage>
        <taxon>Eukaryota</taxon>
        <taxon>Fungi</taxon>
        <taxon>Dikarya</taxon>
        <taxon>Ascomycota</taxon>
        <taxon>Pezizomycotina</taxon>
        <taxon>Eurotiomycetes</taxon>
        <taxon>Eurotiomycetidae</taxon>
        <taxon>Eurotiales</taxon>
        <taxon>Aspergillaceae</taxon>
        <taxon>Aspergillus</taxon>
        <taxon>Aspergillus subgen. Nidulantes</taxon>
    </lineage>
</organism>
<dbReference type="AlphaFoldDB" id="A0A2T5M132"/>
<dbReference type="Proteomes" id="UP000244073">
    <property type="component" value="Unassembled WGS sequence"/>
</dbReference>